<feature type="compositionally biased region" description="Polar residues" evidence="1">
    <location>
        <begin position="214"/>
        <end position="232"/>
    </location>
</feature>
<feature type="region of interest" description="Disordered" evidence="1">
    <location>
        <begin position="182"/>
        <end position="301"/>
    </location>
</feature>
<reference evidence="2" key="1">
    <citation type="submission" date="2021-02" db="EMBL/GenBank/DDBJ databases">
        <authorList>
            <person name="Dougan E. K."/>
            <person name="Rhodes N."/>
            <person name="Thang M."/>
            <person name="Chan C."/>
        </authorList>
    </citation>
    <scope>NUCLEOTIDE SEQUENCE</scope>
</reference>
<organism evidence="2 3">
    <name type="scientific">Symbiodinium pilosum</name>
    <name type="common">Dinoflagellate</name>
    <dbReference type="NCBI Taxonomy" id="2952"/>
    <lineage>
        <taxon>Eukaryota</taxon>
        <taxon>Sar</taxon>
        <taxon>Alveolata</taxon>
        <taxon>Dinophyceae</taxon>
        <taxon>Suessiales</taxon>
        <taxon>Symbiodiniaceae</taxon>
        <taxon>Symbiodinium</taxon>
    </lineage>
</organism>
<feature type="compositionally biased region" description="Polar residues" evidence="1">
    <location>
        <begin position="93"/>
        <end position="110"/>
    </location>
</feature>
<gene>
    <name evidence="2" type="ORF">SPIL2461_LOCUS5742</name>
</gene>
<feature type="compositionally biased region" description="Low complexity" evidence="1">
    <location>
        <begin position="270"/>
        <end position="279"/>
    </location>
</feature>
<feature type="compositionally biased region" description="Basic residues" evidence="1">
    <location>
        <begin position="121"/>
        <end position="131"/>
    </location>
</feature>
<keyword evidence="3" id="KW-1185">Reference proteome</keyword>
<comment type="caution">
    <text evidence="2">The sequence shown here is derived from an EMBL/GenBank/DDBJ whole genome shotgun (WGS) entry which is preliminary data.</text>
</comment>
<feature type="non-terminal residue" evidence="2">
    <location>
        <position position="301"/>
    </location>
</feature>
<feature type="region of interest" description="Disordered" evidence="1">
    <location>
        <begin position="1"/>
        <end position="40"/>
    </location>
</feature>
<proteinExistence type="predicted"/>
<protein>
    <submittedName>
        <fullName evidence="2">Uncharacterized protein</fullName>
    </submittedName>
</protein>
<feature type="region of interest" description="Disordered" evidence="1">
    <location>
        <begin position="81"/>
        <end position="169"/>
    </location>
</feature>
<evidence type="ECO:0000256" key="1">
    <source>
        <dbReference type="SAM" id="MobiDB-lite"/>
    </source>
</evidence>
<feature type="compositionally biased region" description="Basic and acidic residues" evidence="1">
    <location>
        <begin position="81"/>
        <end position="92"/>
    </location>
</feature>
<dbReference type="Proteomes" id="UP000649617">
    <property type="component" value="Unassembled WGS sequence"/>
</dbReference>
<accession>A0A812MXP9</accession>
<feature type="non-terminal residue" evidence="2">
    <location>
        <position position="1"/>
    </location>
</feature>
<dbReference type="OrthoDB" id="428394at2759"/>
<dbReference type="EMBL" id="CAJNIZ010008298">
    <property type="protein sequence ID" value="CAE7266002.1"/>
    <property type="molecule type" value="Genomic_DNA"/>
</dbReference>
<evidence type="ECO:0000313" key="2">
    <source>
        <dbReference type="EMBL" id="CAE7266002.1"/>
    </source>
</evidence>
<feature type="compositionally biased region" description="Acidic residues" evidence="1">
    <location>
        <begin position="10"/>
        <end position="28"/>
    </location>
</feature>
<name>A0A812MXP9_SYMPI</name>
<sequence>VEEEAGRAEQEDDENAEEDDEEEDEVEDVLSTAIDVEDPVGEIAEAEGEEAEEDGAEEEEDTAKLQEVMDHSAQHVEIRLDDGAGVERETEAQTHLSAHVTDQASKQPSAATIAKASLQRSSRKERRRCARRTAPQEPVTPPRVRKASPAGCTPRLARSTPRVARSTLRSVPRGKFLAFVAKKRQHSVGRKAPDQACPPPAPVEGRAPGEGTPQCAQGTSSQFIMNRRAQTPQKRHLKKATLVAPDLPSRRVKGKQRQGQPAEPPQPQMAVVKAPQVGKPKVKAKAKAEEAQVVPSEWVGE</sequence>
<dbReference type="AlphaFoldDB" id="A0A812MXP9"/>
<evidence type="ECO:0000313" key="3">
    <source>
        <dbReference type="Proteomes" id="UP000649617"/>
    </source>
</evidence>